<dbReference type="OrthoDB" id="2446696at2759"/>
<dbReference type="CDD" id="cd09274">
    <property type="entry name" value="RNase_HI_RT_Ty3"/>
    <property type="match status" value="1"/>
</dbReference>
<organism evidence="10 11">
    <name type="scientific">Moniliophthora roreri (strain MCA 2997)</name>
    <name type="common">Cocoa frosty pod rot fungus</name>
    <name type="synonym">Crinipellis roreri</name>
    <dbReference type="NCBI Taxonomy" id="1381753"/>
    <lineage>
        <taxon>Eukaryota</taxon>
        <taxon>Fungi</taxon>
        <taxon>Dikarya</taxon>
        <taxon>Basidiomycota</taxon>
        <taxon>Agaricomycotina</taxon>
        <taxon>Agaricomycetes</taxon>
        <taxon>Agaricomycetidae</taxon>
        <taxon>Agaricales</taxon>
        <taxon>Marasmiineae</taxon>
        <taxon>Marasmiaceae</taxon>
        <taxon>Moniliophthora</taxon>
    </lineage>
</organism>
<reference evidence="10 11" key="1">
    <citation type="journal article" date="2014" name="BMC Genomics">
        <title>Genome and secretome analysis of the hemibiotrophic fungal pathogen, Moniliophthora roreri, which causes frosty pod rot disease of cacao: mechanisms of the biotrophic and necrotrophic phases.</title>
        <authorList>
            <person name="Meinhardt L.W."/>
            <person name="Costa G.G.L."/>
            <person name="Thomazella D.P.T."/>
            <person name="Teixeira P.J.P.L."/>
            <person name="Carazzolle M.F."/>
            <person name="Schuster S.C."/>
            <person name="Carlson J.E."/>
            <person name="Guiltinan M.J."/>
            <person name="Mieczkowski P."/>
            <person name="Farmer A."/>
            <person name="Ramaraj T."/>
            <person name="Crozier J."/>
            <person name="Davis R.E."/>
            <person name="Shao J."/>
            <person name="Melnick R.L."/>
            <person name="Pereira G.A.G."/>
            <person name="Bailey B.A."/>
        </authorList>
    </citation>
    <scope>NUCLEOTIDE SEQUENCE [LARGE SCALE GENOMIC DNA]</scope>
    <source>
        <strain evidence="10 11">MCA 2997</strain>
    </source>
</reference>
<evidence type="ECO:0000313" key="10">
    <source>
        <dbReference type="EMBL" id="ESK81466.1"/>
    </source>
</evidence>
<dbReference type="PANTHER" id="PTHR33064:SF37">
    <property type="entry name" value="RIBONUCLEASE H"/>
    <property type="match status" value="1"/>
</dbReference>
<evidence type="ECO:0000256" key="5">
    <source>
        <dbReference type="ARBA" id="ARBA00022750"/>
    </source>
</evidence>
<gene>
    <name evidence="10" type="ORF">Moror_15799</name>
</gene>
<dbReference type="InterPro" id="IPR043502">
    <property type="entry name" value="DNA/RNA_pol_sf"/>
</dbReference>
<keyword evidence="3" id="KW-0548">Nucleotidyltransferase</keyword>
<protein>
    <submittedName>
        <fullName evidence="10">Reverse transcriptase</fullName>
    </submittedName>
</protein>
<dbReference type="Gene3D" id="3.30.70.270">
    <property type="match status" value="2"/>
</dbReference>
<evidence type="ECO:0000256" key="1">
    <source>
        <dbReference type="ARBA" id="ARBA00022670"/>
    </source>
</evidence>
<feature type="domain" description="Reverse transcriptase" evidence="9">
    <location>
        <begin position="1"/>
        <end position="84"/>
    </location>
</feature>
<dbReference type="AlphaFoldDB" id="V2WLN9"/>
<evidence type="ECO:0000256" key="2">
    <source>
        <dbReference type="ARBA" id="ARBA00022679"/>
    </source>
</evidence>
<accession>V2WLN9</accession>
<keyword evidence="7" id="KW-0378">Hydrolase</keyword>
<dbReference type="Pfam" id="PF17917">
    <property type="entry name" value="RT_RNaseH"/>
    <property type="match status" value="1"/>
</dbReference>
<dbReference type="Gene3D" id="3.10.20.370">
    <property type="match status" value="1"/>
</dbReference>
<keyword evidence="2" id="KW-0808">Transferase</keyword>
<sequence>MVMFFGLSNSPAMFQAFMNDILSDFIDEGWCVVYMDDILLFNNREEHQECTERLMRQIQKHNLYFKLEKCEFDVMEVVFLGMVIQPGYIAMDPVKLAGIAEWELPRTMKGAQKFKWTMACQIAFDLLKKKFLSEPILLMPDMDKPFVIEADTFKWATGAVLRQQGSDGEWHPCGYLSKSFLPTEQNYEIYNWELLAIVRALTEWQHYLMGGKYKVVILSNHKNLTYFKTAQKLNRRQARWSLFLLEFDLALMHMPGKSIMQADALS</sequence>
<keyword evidence="6" id="KW-0255">Endonuclease</keyword>
<dbReference type="GO" id="GO:0003964">
    <property type="term" value="F:RNA-directed DNA polymerase activity"/>
    <property type="evidence" value="ECO:0007669"/>
    <property type="project" value="UniProtKB-KW"/>
</dbReference>
<keyword evidence="8 10" id="KW-0695">RNA-directed DNA polymerase</keyword>
<evidence type="ECO:0000259" key="9">
    <source>
        <dbReference type="PROSITE" id="PS50878"/>
    </source>
</evidence>
<dbReference type="KEGG" id="mrr:Moror_15799"/>
<dbReference type="InterPro" id="IPR043128">
    <property type="entry name" value="Rev_trsase/Diguanyl_cyclase"/>
</dbReference>
<dbReference type="Pfam" id="PF00078">
    <property type="entry name" value="RVT_1"/>
    <property type="match status" value="1"/>
</dbReference>
<evidence type="ECO:0000256" key="6">
    <source>
        <dbReference type="ARBA" id="ARBA00022759"/>
    </source>
</evidence>
<keyword evidence="4" id="KW-0540">Nuclease</keyword>
<keyword evidence="11" id="KW-1185">Reference proteome</keyword>
<dbReference type="SUPFAM" id="SSF56672">
    <property type="entry name" value="DNA/RNA polymerases"/>
    <property type="match status" value="1"/>
</dbReference>
<dbReference type="InterPro" id="IPR051320">
    <property type="entry name" value="Viral_Replic_Matur_Polypro"/>
</dbReference>
<evidence type="ECO:0000256" key="7">
    <source>
        <dbReference type="ARBA" id="ARBA00022801"/>
    </source>
</evidence>
<comment type="caution">
    <text evidence="10">The sequence shown here is derived from an EMBL/GenBank/DDBJ whole genome shotgun (WGS) entry which is preliminary data.</text>
</comment>
<keyword evidence="5" id="KW-0064">Aspartyl protease</keyword>
<evidence type="ECO:0000256" key="4">
    <source>
        <dbReference type="ARBA" id="ARBA00022722"/>
    </source>
</evidence>
<dbReference type="PANTHER" id="PTHR33064">
    <property type="entry name" value="POL PROTEIN"/>
    <property type="match status" value="1"/>
</dbReference>
<dbReference type="InterPro" id="IPR000477">
    <property type="entry name" value="RT_dom"/>
</dbReference>
<dbReference type="HOGENOM" id="CLU_000384_33_3_1"/>
<dbReference type="Proteomes" id="UP000017559">
    <property type="component" value="Unassembled WGS sequence"/>
</dbReference>
<evidence type="ECO:0000256" key="8">
    <source>
        <dbReference type="ARBA" id="ARBA00022918"/>
    </source>
</evidence>
<dbReference type="GO" id="GO:0006508">
    <property type="term" value="P:proteolysis"/>
    <property type="evidence" value="ECO:0007669"/>
    <property type="project" value="UniProtKB-KW"/>
</dbReference>
<keyword evidence="1" id="KW-0645">Protease</keyword>
<dbReference type="InterPro" id="IPR041373">
    <property type="entry name" value="RT_RNaseH"/>
</dbReference>
<dbReference type="GO" id="GO:0004519">
    <property type="term" value="F:endonuclease activity"/>
    <property type="evidence" value="ECO:0007669"/>
    <property type="project" value="UniProtKB-KW"/>
</dbReference>
<dbReference type="PROSITE" id="PS50878">
    <property type="entry name" value="RT_POL"/>
    <property type="match status" value="1"/>
</dbReference>
<evidence type="ECO:0000256" key="3">
    <source>
        <dbReference type="ARBA" id="ARBA00022695"/>
    </source>
</evidence>
<dbReference type="EMBL" id="AWSO01002440">
    <property type="protein sequence ID" value="ESK81466.1"/>
    <property type="molecule type" value="Genomic_DNA"/>
</dbReference>
<proteinExistence type="predicted"/>
<dbReference type="GO" id="GO:0004190">
    <property type="term" value="F:aspartic-type endopeptidase activity"/>
    <property type="evidence" value="ECO:0007669"/>
    <property type="project" value="UniProtKB-KW"/>
</dbReference>
<dbReference type="CDD" id="cd01647">
    <property type="entry name" value="RT_LTR"/>
    <property type="match status" value="1"/>
</dbReference>
<name>V2WLN9_MONRO</name>
<evidence type="ECO:0000313" key="11">
    <source>
        <dbReference type="Proteomes" id="UP000017559"/>
    </source>
</evidence>